<organism evidence="1 2">
    <name type="scientific">Polaribacter marinivivus</name>
    <dbReference type="NCBI Taxonomy" id="1524260"/>
    <lineage>
        <taxon>Bacteria</taxon>
        <taxon>Pseudomonadati</taxon>
        <taxon>Bacteroidota</taxon>
        <taxon>Flavobacteriia</taxon>
        <taxon>Flavobacteriales</taxon>
        <taxon>Flavobacteriaceae</taxon>
    </lineage>
</organism>
<gene>
    <name evidence="1" type="ORF">ACFOWD_00265</name>
</gene>
<accession>A0ABV8R5Q7</accession>
<sequence length="201" mass="23572">MKNILYFIFLLTSITFSQNKDINITMEEVLINSDIQELLDFENINYLKIKFSGEKLVGKKYVLTVKEIWKGKVKSESEILNSKTFPFEDWKEINDTILEINVISKLSKKKNLKMVFKTPRVKITKNFKAINSNNYHFTDLIDSNKEKVSFGKKFYLLSNALMYEYDGTLRSFVGGINNGDVLKWGDKYGIKHYLIFEMKIE</sequence>
<reference evidence="2" key="1">
    <citation type="journal article" date="2019" name="Int. J. Syst. Evol. Microbiol.">
        <title>The Global Catalogue of Microorganisms (GCM) 10K type strain sequencing project: providing services to taxonomists for standard genome sequencing and annotation.</title>
        <authorList>
            <consortium name="The Broad Institute Genomics Platform"/>
            <consortium name="The Broad Institute Genome Sequencing Center for Infectious Disease"/>
            <person name="Wu L."/>
            <person name="Ma J."/>
        </authorList>
    </citation>
    <scope>NUCLEOTIDE SEQUENCE [LARGE SCALE GENOMIC DNA]</scope>
    <source>
        <strain evidence="2">CECT 8655</strain>
    </source>
</reference>
<evidence type="ECO:0000313" key="1">
    <source>
        <dbReference type="EMBL" id="MFC4267323.1"/>
    </source>
</evidence>
<dbReference type="RefSeq" id="WP_377407131.1">
    <property type="nucleotide sequence ID" value="NZ_JBHSCY010000001.1"/>
</dbReference>
<evidence type="ECO:0000313" key="2">
    <source>
        <dbReference type="Proteomes" id="UP001595826"/>
    </source>
</evidence>
<name>A0ABV8R5Q7_9FLAO</name>
<comment type="caution">
    <text evidence="1">The sequence shown here is derived from an EMBL/GenBank/DDBJ whole genome shotgun (WGS) entry which is preliminary data.</text>
</comment>
<dbReference type="EMBL" id="JBHSCY010000001">
    <property type="protein sequence ID" value="MFC4267323.1"/>
    <property type="molecule type" value="Genomic_DNA"/>
</dbReference>
<protein>
    <submittedName>
        <fullName evidence="1">Uncharacterized protein</fullName>
    </submittedName>
</protein>
<proteinExistence type="predicted"/>
<keyword evidence="2" id="KW-1185">Reference proteome</keyword>
<dbReference type="Proteomes" id="UP001595826">
    <property type="component" value="Unassembled WGS sequence"/>
</dbReference>